<reference evidence="3 4" key="2">
    <citation type="submission" date="2015-05" db="EMBL/GenBank/DDBJ databases">
        <title>Distinctive expansion of gene families associated with plant cell wall degradation and secondary metabolism in the genomes of grapevine trunk pathogens.</title>
        <authorList>
            <person name="Lawrence D.P."/>
            <person name="Travadon R."/>
            <person name="Rolshausen P.E."/>
            <person name="Baumgartner K."/>
        </authorList>
    </citation>
    <scope>NUCLEOTIDE SEQUENCE [LARGE SCALE GENOMIC DNA]</scope>
    <source>
        <strain evidence="3">DS831</strain>
    </source>
</reference>
<protein>
    <submittedName>
        <fullName evidence="3">Putative rhamnogalacturonan lyase</fullName>
    </submittedName>
</protein>
<feature type="domain" description="Rhamnogalacturonan lyase" evidence="1">
    <location>
        <begin position="572"/>
        <end position="785"/>
    </location>
</feature>
<dbReference type="Pfam" id="PF14686">
    <property type="entry name" value="fn3_3"/>
    <property type="match status" value="1"/>
</dbReference>
<dbReference type="SUPFAM" id="SSF49785">
    <property type="entry name" value="Galactose-binding domain-like"/>
    <property type="match status" value="1"/>
</dbReference>
<dbReference type="SUPFAM" id="SSF54909">
    <property type="entry name" value="Dimeric alpha+beta barrel"/>
    <property type="match status" value="1"/>
</dbReference>
<dbReference type="InterPro" id="IPR008000">
    <property type="entry name" value="Rham/fucose_mutarotase"/>
</dbReference>
<dbReference type="InterPro" id="IPR029411">
    <property type="entry name" value="RG-lyase_III"/>
</dbReference>
<dbReference type="InterPro" id="IPR029413">
    <property type="entry name" value="RG-lyase_II"/>
</dbReference>
<dbReference type="SUPFAM" id="SSF74650">
    <property type="entry name" value="Galactose mutarotase-like"/>
    <property type="match status" value="1"/>
</dbReference>
<dbReference type="GO" id="GO:0030246">
    <property type="term" value="F:carbohydrate binding"/>
    <property type="evidence" value="ECO:0007669"/>
    <property type="project" value="InterPro"/>
</dbReference>
<sequence>MSSSSTKEPRRIGQLVYLRPEYLDEYKKCHAAVWPEVLEQIKDSNIVDYSIFFVDEPRPMLVASMKWVGEDWDADMARMSANKKVQEWWSMTDKMQESPHPGAKGSAAGLRRVLRPLLGLLALSAEVRAILTVNETSSNIVLENDRLYLSLDKSQGVITDLALDKQDLLGPVSGSTGIGPYLDCYCTPSGFYTPGSIAPDFQIFQGNDSSGVPYAGVVMGETYPATGQVLEFYYFLREGETGLHTFSRLVYHNETTPFLRNLQEFRTLFRPNTELWTHLSTNEKTYAPLPSKEAVENEVVVQDATWSLLNTPEDPYVQQWADYFTKYTFQAQWRDHRVHGLFSDGSTSDSNATFGAWTVMNTVDTYFNGPKNSDLTVDGIVYNYIASNHHGNGTPNITNGFDRTFGPFYYHFNSGKPGTTLQELRADALQYADPSWNAAFYDDIAPHVPKYVPTSGRGTWKGVVTLPAQKNTSSSSSWSRPIAILTTSGLDFQDNAADTTAYQYWSDLAIVSTGPNGTVATVEIPRVKAGTYRLTVLADGLFGQHVQDGIIVAAGESSTTRAAFVEDSAGTELWRIGTPDRSAGEFRHGVARDTTKPLQPEQYRVYWAKYDFPTEFPDGVRFKVGESDEAEDWNYVHWSSVGGRGNAVRTETVYSPTISNWTVVFDAEREVVEGAEKGEATLTVQLAGAKTAAGNTDVFNATEPYANLPFVVTVNGHELEPWVIPSCAVRSAISCYNVANKFVFEAGWLKEKDNEIVLRLPADAMDYESAVLPQQVYVQYDALRLEVK</sequence>
<dbReference type="PANTHER" id="PTHR32018">
    <property type="entry name" value="RHAMNOGALACTURONATE LYASE FAMILY PROTEIN"/>
    <property type="match status" value="1"/>
</dbReference>
<dbReference type="InterPro" id="IPR051850">
    <property type="entry name" value="Polysacch_Lyase_4"/>
</dbReference>
<reference evidence="3 4" key="1">
    <citation type="submission" date="2015-03" db="EMBL/GenBank/DDBJ databases">
        <authorList>
            <person name="Morales-Cruz A."/>
            <person name="Amrine K.C."/>
            <person name="Cantu D."/>
        </authorList>
    </citation>
    <scope>NUCLEOTIDE SEQUENCE [LARGE SCALE GENOMIC DNA]</scope>
    <source>
        <strain evidence="3">DS831</strain>
    </source>
</reference>
<dbReference type="Gene3D" id="2.60.40.1120">
    <property type="entry name" value="Carboxypeptidase-like, regulatory domain"/>
    <property type="match status" value="1"/>
</dbReference>
<dbReference type="Pfam" id="PF14683">
    <property type="entry name" value="CBM-like"/>
    <property type="match status" value="1"/>
</dbReference>
<dbReference type="Pfam" id="PF05336">
    <property type="entry name" value="rhaM"/>
    <property type="match status" value="1"/>
</dbReference>
<dbReference type="PANTHER" id="PTHR32018:SF9">
    <property type="entry name" value="RHAMNOGALACTURONATE LYASE B"/>
    <property type="match status" value="1"/>
</dbReference>
<dbReference type="CDD" id="cd10317">
    <property type="entry name" value="RGL4_C"/>
    <property type="match status" value="1"/>
</dbReference>
<dbReference type="InterPro" id="IPR011008">
    <property type="entry name" value="Dimeric_a/b-barrel"/>
</dbReference>
<organism evidence="3 4">
    <name type="scientific">Diplodia seriata</name>
    <dbReference type="NCBI Taxonomy" id="420778"/>
    <lineage>
        <taxon>Eukaryota</taxon>
        <taxon>Fungi</taxon>
        <taxon>Dikarya</taxon>
        <taxon>Ascomycota</taxon>
        <taxon>Pezizomycotina</taxon>
        <taxon>Dothideomycetes</taxon>
        <taxon>Dothideomycetes incertae sedis</taxon>
        <taxon>Botryosphaeriales</taxon>
        <taxon>Botryosphaeriaceae</taxon>
        <taxon>Diplodia</taxon>
    </lineage>
</organism>
<dbReference type="GO" id="GO:0016857">
    <property type="term" value="F:racemase and epimerase activity, acting on carbohydrates and derivatives"/>
    <property type="evidence" value="ECO:0007669"/>
    <property type="project" value="InterPro"/>
</dbReference>
<proteinExistence type="predicted"/>
<dbReference type="EMBL" id="LAQI01000021">
    <property type="protein sequence ID" value="KKY27423.1"/>
    <property type="molecule type" value="Genomic_DNA"/>
</dbReference>
<dbReference type="GO" id="GO:0005975">
    <property type="term" value="P:carbohydrate metabolic process"/>
    <property type="evidence" value="ECO:0007669"/>
    <property type="project" value="InterPro"/>
</dbReference>
<feature type="domain" description="Rhamnogalacturonan lyase" evidence="2">
    <location>
        <begin position="480"/>
        <end position="559"/>
    </location>
</feature>
<name>A0A0G2GW18_9PEZI</name>
<dbReference type="InterPro" id="IPR011013">
    <property type="entry name" value="Gal_mutarotase_sf_dom"/>
</dbReference>
<evidence type="ECO:0000259" key="1">
    <source>
        <dbReference type="Pfam" id="PF14683"/>
    </source>
</evidence>
<dbReference type="GO" id="GO:0016829">
    <property type="term" value="F:lyase activity"/>
    <property type="evidence" value="ECO:0007669"/>
    <property type="project" value="UniProtKB-KW"/>
</dbReference>
<dbReference type="CDD" id="cd10316">
    <property type="entry name" value="RGL4_M"/>
    <property type="match status" value="1"/>
</dbReference>
<dbReference type="Gene3D" id="3.30.70.100">
    <property type="match status" value="1"/>
</dbReference>
<dbReference type="Proteomes" id="UP000034182">
    <property type="component" value="Unassembled WGS sequence"/>
</dbReference>
<evidence type="ECO:0000259" key="2">
    <source>
        <dbReference type="Pfam" id="PF14686"/>
    </source>
</evidence>
<evidence type="ECO:0000313" key="4">
    <source>
        <dbReference type="Proteomes" id="UP000034182"/>
    </source>
</evidence>
<keyword evidence="3" id="KW-0456">Lyase</keyword>
<evidence type="ECO:0000313" key="3">
    <source>
        <dbReference type="EMBL" id="KKY27423.1"/>
    </source>
</evidence>
<comment type="caution">
    <text evidence="3">The sequence shown here is derived from an EMBL/GenBank/DDBJ whole genome shotgun (WGS) entry which is preliminary data.</text>
</comment>
<accession>A0A0G2GW18</accession>
<dbReference type="AlphaFoldDB" id="A0A0G2GW18"/>
<dbReference type="CDD" id="cd10320">
    <property type="entry name" value="RGL4_N"/>
    <property type="match status" value="1"/>
</dbReference>
<gene>
    <name evidence="3" type="ORF">UCDDS831_g00825</name>
</gene>
<dbReference type="InterPro" id="IPR008979">
    <property type="entry name" value="Galactose-bd-like_sf"/>
</dbReference>